<dbReference type="OrthoDB" id="8546895at2"/>
<feature type="compositionally biased region" description="Polar residues" evidence="1">
    <location>
        <begin position="36"/>
        <end position="46"/>
    </location>
</feature>
<keyword evidence="2" id="KW-0732">Signal</keyword>
<evidence type="ECO:0000313" key="4">
    <source>
        <dbReference type="Proteomes" id="UP000050514"/>
    </source>
</evidence>
<dbReference type="RefSeq" id="WP_061918617.1">
    <property type="nucleotide sequence ID" value="NZ_DF967971.1"/>
</dbReference>
<sequence>MFRLSLASIGMMLMLLLSACATPAEADPNAPVVSPTEGTAETPAQVNPYQPLESDAALQRGEVFIDSTELLILESYPVQINLVLQGNLPTPCHQLRIVANQPDENNHILVEVYSVVDAEQVCIQMLETFEVTYSLGSFPSGNYTVLVNGEVAGTFDS</sequence>
<dbReference type="AlphaFoldDB" id="A0A0P6XGN4"/>
<feature type="signal peptide" evidence="2">
    <location>
        <begin position="1"/>
        <end position="26"/>
    </location>
</feature>
<evidence type="ECO:0000313" key="3">
    <source>
        <dbReference type="EMBL" id="KPL74447.1"/>
    </source>
</evidence>
<evidence type="ECO:0000256" key="1">
    <source>
        <dbReference type="SAM" id="MobiDB-lite"/>
    </source>
</evidence>
<dbReference type="PROSITE" id="PS51257">
    <property type="entry name" value="PROKAR_LIPOPROTEIN"/>
    <property type="match status" value="1"/>
</dbReference>
<evidence type="ECO:0000256" key="2">
    <source>
        <dbReference type="SAM" id="SignalP"/>
    </source>
</evidence>
<dbReference type="EMBL" id="LGHJ01000017">
    <property type="protein sequence ID" value="KPL74447.1"/>
    <property type="molecule type" value="Genomic_DNA"/>
</dbReference>
<accession>A0A0P6XGN4</accession>
<organism evidence="3 4">
    <name type="scientific">Bellilinea caldifistulae</name>
    <dbReference type="NCBI Taxonomy" id="360411"/>
    <lineage>
        <taxon>Bacteria</taxon>
        <taxon>Bacillati</taxon>
        <taxon>Chloroflexota</taxon>
        <taxon>Anaerolineae</taxon>
        <taxon>Anaerolineales</taxon>
        <taxon>Anaerolineaceae</taxon>
        <taxon>Bellilinea</taxon>
    </lineage>
</organism>
<reference evidence="3 4" key="1">
    <citation type="submission" date="2015-07" db="EMBL/GenBank/DDBJ databases">
        <title>Draft genome of Bellilinea caldifistulae DSM 17877.</title>
        <authorList>
            <person name="Hemp J."/>
            <person name="Ward L.M."/>
            <person name="Pace L.A."/>
            <person name="Fischer W.W."/>
        </authorList>
    </citation>
    <scope>NUCLEOTIDE SEQUENCE [LARGE SCALE GENOMIC DNA]</scope>
    <source>
        <strain evidence="3 4">GOMI-1</strain>
    </source>
</reference>
<keyword evidence="4" id="KW-1185">Reference proteome</keyword>
<proteinExistence type="predicted"/>
<protein>
    <submittedName>
        <fullName evidence="3">Uncharacterized protein</fullName>
    </submittedName>
</protein>
<name>A0A0P6XGN4_9CHLR</name>
<comment type="caution">
    <text evidence="3">The sequence shown here is derived from an EMBL/GenBank/DDBJ whole genome shotgun (WGS) entry which is preliminary data.</text>
</comment>
<dbReference type="STRING" id="360411.AC812_11510"/>
<feature type="chain" id="PRO_5006133053" evidence="2">
    <location>
        <begin position="27"/>
        <end position="157"/>
    </location>
</feature>
<feature type="region of interest" description="Disordered" evidence="1">
    <location>
        <begin position="27"/>
        <end position="46"/>
    </location>
</feature>
<gene>
    <name evidence="3" type="ORF">AC812_11510</name>
</gene>
<dbReference type="Proteomes" id="UP000050514">
    <property type="component" value="Unassembled WGS sequence"/>
</dbReference>